<keyword evidence="2" id="KW-1133">Transmembrane helix</keyword>
<dbReference type="EMBL" id="BMAU01021361">
    <property type="protein sequence ID" value="GFY23000.1"/>
    <property type="molecule type" value="Genomic_DNA"/>
</dbReference>
<gene>
    <name evidence="3" type="ORF">TNCV_2182611</name>
</gene>
<organism evidence="3 4">
    <name type="scientific">Trichonephila clavipes</name>
    <name type="common">Golden silk orbweaver</name>
    <name type="synonym">Nephila clavipes</name>
    <dbReference type="NCBI Taxonomy" id="2585209"/>
    <lineage>
        <taxon>Eukaryota</taxon>
        <taxon>Metazoa</taxon>
        <taxon>Ecdysozoa</taxon>
        <taxon>Arthropoda</taxon>
        <taxon>Chelicerata</taxon>
        <taxon>Arachnida</taxon>
        <taxon>Araneae</taxon>
        <taxon>Araneomorphae</taxon>
        <taxon>Entelegynae</taxon>
        <taxon>Araneoidea</taxon>
        <taxon>Nephilidae</taxon>
        <taxon>Trichonephila</taxon>
    </lineage>
</organism>
<evidence type="ECO:0008006" key="5">
    <source>
        <dbReference type="Google" id="ProtNLM"/>
    </source>
</evidence>
<feature type="compositionally biased region" description="Polar residues" evidence="1">
    <location>
        <begin position="30"/>
        <end position="39"/>
    </location>
</feature>
<comment type="caution">
    <text evidence="3">The sequence shown here is derived from an EMBL/GenBank/DDBJ whole genome shotgun (WGS) entry which is preliminary data.</text>
</comment>
<dbReference type="AlphaFoldDB" id="A0A8X6VV43"/>
<feature type="region of interest" description="Disordered" evidence="1">
    <location>
        <begin position="1"/>
        <end position="69"/>
    </location>
</feature>
<reference evidence="3" key="1">
    <citation type="submission" date="2020-08" db="EMBL/GenBank/DDBJ databases">
        <title>Multicomponent nature underlies the extraordinary mechanical properties of spider dragline silk.</title>
        <authorList>
            <person name="Kono N."/>
            <person name="Nakamura H."/>
            <person name="Mori M."/>
            <person name="Yoshida Y."/>
            <person name="Ohtoshi R."/>
            <person name="Malay A.D."/>
            <person name="Moran D.A.P."/>
            <person name="Tomita M."/>
            <person name="Numata K."/>
            <person name="Arakawa K."/>
        </authorList>
    </citation>
    <scope>NUCLEOTIDE SEQUENCE</scope>
</reference>
<evidence type="ECO:0000313" key="4">
    <source>
        <dbReference type="Proteomes" id="UP000887159"/>
    </source>
</evidence>
<keyword evidence="2" id="KW-0812">Transmembrane</keyword>
<evidence type="ECO:0000256" key="2">
    <source>
        <dbReference type="SAM" id="Phobius"/>
    </source>
</evidence>
<keyword evidence="2" id="KW-0472">Membrane</keyword>
<accession>A0A8X6VV43</accession>
<name>A0A8X6VV43_TRICX</name>
<keyword evidence="4" id="KW-1185">Reference proteome</keyword>
<feature type="compositionally biased region" description="Polar residues" evidence="1">
    <location>
        <begin position="57"/>
        <end position="69"/>
    </location>
</feature>
<evidence type="ECO:0000313" key="3">
    <source>
        <dbReference type="EMBL" id="GFY23000.1"/>
    </source>
</evidence>
<evidence type="ECO:0000256" key="1">
    <source>
        <dbReference type="SAM" id="MobiDB-lite"/>
    </source>
</evidence>
<feature type="compositionally biased region" description="Basic residues" evidence="1">
    <location>
        <begin position="20"/>
        <end position="29"/>
    </location>
</feature>
<protein>
    <recommendedName>
        <fullName evidence="5">Transmembrane protein</fullName>
    </recommendedName>
</protein>
<feature type="transmembrane region" description="Helical" evidence="2">
    <location>
        <begin position="103"/>
        <end position="123"/>
    </location>
</feature>
<dbReference type="Proteomes" id="UP000887159">
    <property type="component" value="Unassembled WGS sequence"/>
</dbReference>
<proteinExistence type="predicted"/>
<sequence>MERNNRTQQEKTIQLGSRNKTTHLRRRKQLNSSVGTKQLNFALPSSACNRRRHQERNNSTQQEKTTQLGRRNETTQLCVAVNRLHHLQPPAPPTTACTTYKRLYSRIGFFYLLMSLIAIMMSLKKIF</sequence>
<feature type="compositionally biased region" description="Polar residues" evidence="1">
    <location>
        <begin position="10"/>
        <end position="19"/>
    </location>
</feature>